<evidence type="ECO:0000313" key="2">
    <source>
        <dbReference type="Proteomes" id="UP000025227"/>
    </source>
</evidence>
<keyword evidence="2" id="KW-1185">Reference proteome</keyword>
<feature type="region of interest" description="Disordered" evidence="1">
    <location>
        <begin position="1"/>
        <end position="30"/>
    </location>
</feature>
<evidence type="ECO:0000313" key="3">
    <source>
        <dbReference type="WBParaSite" id="HCON_00029650-00001"/>
    </source>
</evidence>
<dbReference type="AlphaFoldDB" id="A0A7I4XYA6"/>
<sequence length="242" mass="27311">MASTSSTTTSTSTSTKSNSPTMGSKRVRRQSQLITALGAKEWTRKAYCGRSQWGSGFALAATIPEGAADSRRQRSCGDHGSASLSKRNRRTLPIWQAVLVPPIVAIWASDGNLRMYGTGIATKRSSSSKFGGITLKGGRFFDRHGISLEKRLRDNGFWLNHISQHMEIVFFHEWSNLTFRADTVRWSSNTMTLRRPSTPLRFCALTLLDFDMLLAQPDLDVLLRRQFFDFSRRYDSPWTPDH</sequence>
<dbReference type="WBParaSite" id="HCON_00029650-00001">
    <property type="protein sequence ID" value="HCON_00029650-00001"/>
    <property type="gene ID" value="HCON_00029650"/>
</dbReference>
<feature type="compositionally biased region" description="Low complexity" evidence="1">
    <location>
        <begin position="1"/>
        <end position="21"/>
    </location>
</feature>
<evidence type="ECO:0000256" key="1">
    <source>
        <dbReference type="SAM" id="MobiDB-lite"/>
    </source>
</evidence>
<dbReference type="OrthoDB" id="10481189at2759"/>
<reference evidence="3" key="1">
    <citation type="submission" date="2020-12" db="UniProtKB">
        <authorList>
            <consortium name="WormBaseParasite"/>
        </authorList>
    </citation>
    <scope>IDENTIFICATION</scope>
    <source>
        <strain evidence="3">MHco3</strain>
    </source>
</reference>
<accession>A0A7I4XYA6</accession>
<dbReference type="OMA" id="RWSSNTM"/>
<name>A0A7I4XYA6_HAECO</name>
<dbReference type="Proteomes" id="UP000025227">
    <property type="component" value="Unplaced"/>
</dbReference>
<organism evidence="2 3">
    <name type="scientific">Haemonchus contortus</name>
    <name type="common">Barber pole worm</name>
    <dbReference type="NCBI Taxonomy" id="6289"/>
    <lineage>
        <taxon>Eukaryota</taxon>
        <taxon>Metazoa</taxon>
        <taxon>Ecdysozoa</taxon>
        <taxon>Nematoda</taxon>
        <taxon>Chromadorea</taxon>
        <taxon>Rhabditida</taxon>
        <taxon>Rhabditina</taxon>
        <taxon>Rhabditomorpha</taxon>
        <taxon>Strongyloidea</taxon>
        <taxon>Trichostrongylidae</taxon>
        <taxon>Haemonchus</taxon>
    </lineage>
</organism>
<proteinExistence type="predicted"/>
<protein>
    <submittedName>
        <fullName evidence="3">DUF3179 domain-containing protein</fullName>
    </submittedName>
</protein>